<gene>
    <name evidence="3" type="ORF">HNQ36_004050</name>
</gene>
<evidence type="ECO:0000256" key="1">
    <source>
        <dbReference type="ARBA" id="ARBA00005291"/>
    </source>
</evidence>
<reference evidence="3 4" key="1">
    <citation type="submission" date="2020-08" db="EMBL/GenBank/DDBJ databases">
        <title>Genomic Encyclopedia of Type Strains, Phase IV (KMG-IV): sequencing the most valuable type-strain genomes for metagenomic binning, comparative biology and taxonomic classification.</title>
        <authorList>
            <person name="Goeker M."/>
        </authorList>
    </citation>
    <scope>NUCLEOTIDE SEQUENCE [LARGE SCALE GENOMIC DNA]</scope>
    <source>
        <strain evidence="3 4">DSM 17498</strain>
    </source>
</reference>
<dbReference type="InterPro" id="IPR011008">
    <property type="entry name" value="Dimeric_a/b-barrel"/>
</dbReference>
<accession>A0A840N8B1</accession>
<feature type="domain" description="NIPSNAP" evidence="2">
    <location>
        <begin position="109"/>
        <end position="202"/>
    </location>
</feature>
<protein>
    <recommendedName>
        <fullName evidence="2">NIPSNAP domain-containing protein</fullName>
    </recommendedName>
</protein>
<comment type="caution">
    <text evidence="3">The sequence shown here is derived from an EMBL/GenBank/DDBJ whole genome shotgun (WGS) entry which is preliminary data.</text>
</comment>
<evidence type="ECO:0000259" key="2">
    <source>
        <dbReference type="Pfam" id="PF07978"/>
    </source>
</evidence>
<dbReference type="Pfam" id="PF07978">
    <property type="entry name" value="NIPSNAP"/>
    <property type="match status" value="2"/>
</dbReference>
<proteinExistence type="inferred from homology"/>
<dbReference type="Proteomes" id="UP000521227">
    <property type="component" value="Unassembled WGS sequence"/>
</dbReference>
<dbReference type="RefSeq" id="WP_184087868.1">
    <property type="nucleotide sequence ID" value="NZ_JACHIJ010000006.1"/>
</dbReference>
<feature type="domain" description="NIPSNAP" evidence="2">
    <location>
        <begin position="3"/>
        <end position="97"/>
    </location>
</feature>
<dbReference type="PANTHER" id="PTHR21017">
    <property type="entry name" value="NIPSNAP-RELATED"/>
    <property type="match status" value="1"/>
</dbReference>
<dbReference type="EMBL" id="JACHIJ010000006">
    <property type="protein sequence ID" value="MBB5054048.1"/>
    <property type="molecule type" value="Genomic_DNA"/>
</dbReference>
<dbReference type="AlphaFoldDB" id="A0A840N8B1"/>
<dbReference type="Gene3D" id="3.30.70.100">
    <property type="match status" value="2"/>
</dbReference>
<dbReference type="InterPro" id="IPR012577">
    <property type="entry name" value="NIPSNAP"/>
</dbReference>
<dbReference type="InterPro" id="IPR051557">
    <property type="entry name" value="NipSnap_domain"/>
</dbReference>
<evidence type="ECO:0000313" key="3">
    <source>
        <dbReference type="EMBL" id="MBB5054048.1"/>
    </source>
</evidence>
<sequence length="204" mass="23286">MIYEFRTYTLRPGTLPEFLKRFGDALPRRQHFSKLAAFWSTDIGPLNQVIHVWPYENSLERARIRAEAVKDGSWPPNTGEFILTMNAEIFEPMSFSPMLDPSSSGHVFEMCTTTVKPFTMPRMIERWNKMLSARLKLSPLIGVFVTDVGELNRLTHIWSYKSLDERAAVKDAAVASHLWPIGSDDIVIDEETKILLPASFSPIQ</sequence>
<name>A0A840N8B1_9BRAD</name>
<comment type="similarity">
    <text evidence="1">Belongs to the NipSnap family.</text>
</comment>
<dbReference type="PANTHER" id="PTHR21017:SF17">
    <property type="entry name" value="PROTEIN NIPSNAP"/>
    <property type="match status" value="1"/>
</dbReference>
<dbReference type="SUPFAM" id="SSF54909">
    <property type="entry name" value="Dimeric alpha+beta barrel"/>
    <property type="match status" value="2"/>
</dbReference>
<evidence type="ECO:0000313" key="4">
    <source>
        <dbReference type="Proteomes" id="UP000521227"/>
    </source>
</evidence>
<organism evidence="3 4">
    <name type="scientific">Afipia massiliensis</name>
    <dbReference type="NCBI Taxonomy" id="211460"/>
    <lineage>
        <taxon>Bacteria</taxon>
        <taxon>Pseudomonadati</taxon>
        <taxon>Pseudomonadota</taxon>
        <taxon>Alphaproteobacteria</taxon>
        <taxon>Hyphomicrobiales</taxon>
        <taxon>Nitrobacteraceae</taxon>
        <taxon>Afipia</taxon>
    </lineage>
</organism>